<dbReference type="PANTHER" id="PTHR16461">
    <property type="entry name" value="TOLL-INTERACTING PROTEIN"/>
    <property type="match status" value="1"/>
</dbReference>
<dbReference type="Gene3D" id="3.90.1410.10">
    <property type="entry name" value="set domain protein methyltransferase, domain 1"/>
    <property type="match status" value="1"/>
</dbReference>
<gene>
    <name evidence="3" type="ORF">H1R20_g10342</name>
</gene>
<feature type="compositionally biased region" description="Low complexity" evidence="1">
    <location>
        <begin position="548"/>
        <end position="566"/>
    </location>
</feature>
<organism evidence="3 4">
    <name type="scientific">Candolleomyces eurysporus</name>
    <dbReference type="NCBI Taxonomy" id="2828524"/>
    <lineage>
        <taxon>Eukaryota</taxon>
        <taxon>Fungi</taxon>
        <taxon>Dikarya</taxon>
        <taxon>Basidiomycota</taxon>
        <taxon>Agaricomycotina</taxon>
        <taxon>Agaricomycetes</taxon>
        <taxon>Agaricomycetidae</taxon>
        <taxon>Agaricales</taxon>
        <taxon>Agaricineae</taxon>
        <taxon>Psathyrellaceae</taxon>
        <taxon>Candolleomyces</taxon>
    </lineage>
</organism>
<dbReference type="CDD" id="cd14279">
    <property type="entry name" value="CUE"/>
    <property type="match status" value="1"/>
</dbReference>
<keyword evidence="4" id="KW-1185">Reference proteome</keyword>
<evidence type="ECO:0000313" key="4">
    <source>
        <dbReference type="Proteomes" id="UP001140091"/>
    </source>
</evidence>
<proteinExistence type="predicted"/>
<feature type="region of interest" description="Disordered" evidence="1">
    <location>
        <begin position="381"/>
        <end position="422"/>
    </location>
</feature>
<dbReference type="Pfam" id="PF09273">
    <property type="entry name" value="Rubis-subs-bind"/>
    <property type="match status" value="1"/>
</dbReference>
<feature type="compositionally biased region" description="Low complexity" evidence="1">
    <location>
        <begin position="471"/>
        <end position="500"/>
    </location>
</feature>
<feature type="region of interest" description="Disordered" evidence="1">
    <location>
        <begin position="1"/>
        <end position="71"/>
    </location>
</feature>
<comment type="caution">
    <text evidence="3">The sequence shown here is derived from an EMBL/GenBank/DDBJ whole genome shotgun (WGS) entry which is preliminary data.</text>
</comment>
<name>A0A9W8J1X6_9AGAR</name>
<dbReference type="InterPro" id="IPR046341">
    <property type="entry name" value="SET_dom_sf"/>
</dbReference>
<feature type="non-terminal residue" evidence="3">
    <location>
        <position position="1"/>
    </location>
</feature>
<dbReference type="AlphaFoldDB" id="A0A9W8J1X6"/>
<feature type="compositionally biased region" description="Acidic residues" evidence="1">
    <location>
        <begin position="47"/>
        <end position="67"/>
    </location>
</feature>
<dbReference type="PANTHER" id="PTHR16461:SF5">
    <property type="entry name" value="TOLL-INTERACTING PROTEIN"/>
    <property type="match status" value="1"/>
</dbReference>
<feature type="region of interest" description="Disordered" evidence="1">
    <location>
        <begin position="455"/>
        <end position="613"/>
    </location>
</feature>
<dbReference type="InterPro" id="IPR036464">
    <property type="entry name" value="Rubisco_LSMT_subst-bd_sf"/>
</dbReference>
<dbReference type="GO" id="GO:0031624">
    <property type="term" value="F:ubiquitin conjugating enzyme binding"/>
    <property type="evidence" value="ECO:0007669"/>
    <property type="project" value="TreeGrafter"/>
</dbReference>
<dbReference type="PROSITE" id="PS51140">
    <property type="entry name" value="CUE"/>
    <property type="match status" value="1"/>
</dbReference>
<dbReference type="Proteomes" id="UP001140091">
    <property type="component" value="Unassembled WGS sequence"/>
</dbReference>
<reference evidence="3" key="1">
    <citation type="submission" date="2022-06" db="EMBL/GenBank/DDBJ databases">
        <title>Genome Sequence of Candolleomyces eurysporus.</title>
        <authorList>
            <person name="Buettner E."/>
        </authorList>
    </citation>
    <scope>NUCLEOTIDE SEQUENCE</scope>
    <source>
        <strain evidence="3">VTCC 930004</strain>
    </source>
</reference>
<evidence type="ECO:0000259" key="2">
    <source>
        <dbReference type="PROSITE" id="PS51140"/>
    </source>
</evidence>
<protein>
    <recommendedName>
        <fullName evidence="2">CUE domain-containing protein</fullName>
    </recommendedName>
</protein>
<dbReference type="Gene3D" id="1.10.8.10">
    <property type="entry name" value="DNA helicase RuvA subunit, C-terminal domain"/>
    <property type="match status" value="1"/>
</dbReference>
<dbReference type="GO" id="GO:0043130">
    <property type="term" value="F:ubiquitin binding"/>
    <property type="evidence" value="ECO:0007669"/>
    <property type="project" value="InterPro"/>
</dbReference>
<evidence type="ECO:0000313" key="3">
    <source>
        <dbReference type="EMBL" id="KAJ2926745.1"/>
    </source>
</evidence>
<evidence type="ECO:0000256" key="1">
    <source>
        <dbReference type="SAM" id="MobiDB-lite"/>
    </source>
</evidence>
<dbReference type="Gene3D" id="3.90.1420.10">
    <property type="entry name" value="Rubisco LSMT, substrate-binding domain"/>
    <property type="match status" value="1"/>
</dbReference>
<feature type="compositionally biased region" description="Polar residues" evidence="1">
    <location>
        <begin position="456"/>
        <end position="465"/>
    </location>
</feature>
<sequence length="613" mass="67513">MGSRILSRSFGVEKWRSDEDDDHKANRSMGSSMDVDEQNPTGSNAQDDNDNADEDNEDEDEEEDDHDSSDIAMVPMADMLNARYGTENAKLFHEKDELKMITTKSIKCGEQIWNTYGDLPNSELLRRYGHVDILPLPNGEHGNPGDVVEIRADGVVNAIREAHPNLTTETITERIDWWLEEGGDDTFEFDLELDYPEAALSIVRLFLLSEPDFKKAQTKGKPPKPKADGEVLPLLQKVIQERLKAYPTSIEKDQALSQTETLSVNLRHSVIVRLGEKRILNAILAKLEADLRQHQNVPAGDPRVAELKAMFPDYDDAVLLTILESANGNQESALEILLGMSDPNYKPDPNAFAAPPAPTMTQEELDEQLARRLMLEEQDQQVRWQQQAYGPRRQNSRPYDQGYDSPASPPAQGGPGGRDTMTEIQDSLTKAAEVGKKTIGGLFTRVKAKIQEFEQGRSNTNQSQWAGGYDPQQQQQPYPQQAPYAQYHGSAGAASPPQASYYDPNVPSPVISEQTFSPPSRTPAPAVQGYDASPTSTPATAPSPPPATSSTTGASSVPPPASNAAPIDGGKLGLLPKRPVSLVRETPQPRRSYDSDDGLEYAENPFEEQNSKK</sequence>
<dbReference type="SUPFAM" id="SSF81822">
    <property type="entry name" value="RuBisCo LSMT C-terminal, substrate-binding domain"/>
    <property type="match status" value="1"/>
</dbReference>
<feature type="domain" description="CUE" evidence="2">
    <location>
        <begin position="299"/>
        <end position="342"/>
    </location>
</feature>
<dbReference type="GO" id="GO:0006511">
    <property type="term" value="P:ubiquitin-dependent protein catabolic process"/>
    <property type="evidence" value="ECO:0007669"/>
    <property type="project" value="TreeGrafter"/>
</dbReference>
<dbReference type="Pfam" id="PF02845">
    <property type="entry name" value="CUE"/>
    <property type="match status" value="1"/>
</dbReference>
<dbReference type="GO" id="GO:0005737">
    <property type="term" value="C:cytoplasm"/>
    <property type="evidence" value="ECO:0007669"/>
    <property type="project" value="TreeGrafter"/>
</dbReference>
<dbReference type="EMBL" id="JANBPK010001047">
    <property type="protein sequence ID" value="KAJ2926745.1"/>
    <property type="molecule type" value="Genomic_DNA"/>
</dbReference>
<dbReference type="InterPro" id="IPR003892">
    <property type="entry name" value="CUE"/>
</dbReference>
<accession>A0A9W8J1X6</accession>
<feature type="compositionally biased region" description="Basic and acidic residues" evidence="1">
    <location>
        <begin position="11"/>
        <end position="25"/>
    </location>
</feature>
<dbReference type="OrthoDB" id="341421at2759"/>
<dbReference type="SUPFAM" id="SSF82199">
    <property type="entry name" value="SET domain"/>
    <property type="match status" value="1"/>
</dbReference>
<dbReference type="InterPro" id="IPR015353">
    <property type="entry name" value="Rubisco_LSMT_subst-bd"/>
</dbReference>